<dbReference type="GO" id="GO:0033179">
    <property type="term" value="C:proton-transporting V-type ATPase, V0 domain"/>
    <property type="evidence" value="ECO:0007669"/>
    <property type="project" value="InterPro"/>
</dbReference>
<reference evidence="10 11" key="1">
    <citation type="journal article" date="2005" name="PLoS Biol.">
        <title>The genomes of Oryza sativa: a history of duplications.</title>
        <authorList>
            <person name="Yu J."/>
            <person name="Wang J."/>
            <person name="Lin W."/>
            <person name="Li S."/>
            <person name="Li H."/>
            <person name="Zhou J."/>
            <person name="Ni P."/>
            <person name="Dong W."/>
            <person name="Hu S."/>
            <person name="Zeng C."/>
            <person name="Zhang J."/>
            <person name="Zhang Y."/>
            <person name="Li R."/>
            <person name="Xu Z."/>
            <person name="Li S."/>
            <person name="Li X."/>
            <person name="Zheng H."/>
            <person name="Cong L."/>
            <person name="Lin L."/>
            <person name="Yin J."/>
            <person name="Geng J."/>
            <person name="Li G."/>
            <person name="Shi J."/>
            <person name="Liu J."/>
            <person name="Lv H."/>
            <person name="Li J."/>
            <person name="Wang J."/>
            <person name="Deng Y."/>
            <person name="Ran L."/>
            <person name="Shi X."/>
            <person name="Wang X."/>
            <person name="Wu Q."/>
            <person name="Li C."/>
            <person name="Ren X."/>
            <person name="Wang J."/>
            <person name="Wang X."/>
            <person name="Li D."/>
            <person name="Liu D."/>
            <person name="Zhang X."/>
            <person name="Ji Z."/>
            <person name="Zhao W."/>
            <person name="Sun Y."/>
            <person name="Zhang Z."/>
            <person name="Bao J."/>
            <person name="Han Y."/>
            <person name="Dong L."/>
            <person name="Ji J."/>
            <person name="Chen P."/>
            <person name="Wu S."/>
            <person name="Liu J."/>
            <person name="Xiao Y."/>
            <person name="Bu D."/>
            <person name="Tan J."/>
            <person name="Yang L."/>
            <person name="Ye C."/>
            <person name="Zhang J."/>
            <person name="Xu J."/>
            <person name="Zhou Y."/>
            <person name="Yu Y."/>
            <person name="Zhang B."/>
            <person name="Zhuang S."/>
            <person name="Wei H."/>
            <person name="Liu B."/>
            <person name="Lei M."/>
            <person name="Yu H."/>
            <person name="Li Y."/>
            <person name="Xu H."/>
            <person name="Wei S."/>
            <person name="He X."/>
            <person name="Fang L."/>
            <person name="Zhang Z."/>
            <person name="Zhang Y."/>
            <person name="Huang X."/>
            <person name="Su Z."/>
            <person name="Tong W."/>
            <person name="Li J."/>
            <person name="Tong Z."/>
            <person name="Li S."/>
            <person name="Ye J."/>
            <person name="Wang L."/>
            <person name="Fang L."/>
            <person name="Lei T."/>
            <person name="Chen C."/>
            <person name="Chen H."/>
            <person name="Xu Z."/>
            <person name="Li H."/>
            <person name="Huang H."/>
            <person name="Zhang F."/>
            <person name="Xu H."/>
            <person name="Li N."/>
            <person name="Zhao C."/>
            <person name="Li S."/>
            <person name="Dong L."/>
            <person name="Huang Y."/>
            <person name="Li L."/>
            <person name="Xi Y."/>
            <person name="Qi Q."/>
            <person name="Li W."/>
            <person name="Zhang B."/>
            <person name="Hu W."/>
            <person name="Zhang Y."/>
            <person name="Tian X."/>
            <person name="Jiao Y."/>
            <person name="Liang X."/>
            <person name="Jin J."/>
            <person name="Gao L."/>
            <person name="Zheng W."/>
            <person name="Hao B."/>
            <person name="Liu S."/>
            <person name="Wang W."/>
            <person name="Yuan L."/>
            <person name="Cao M."/>
            <person name="McDermott J."/>
            <person name="Samudrala R."/>
            <person name="Wang J."/>
            <person name="Wong G.K."/>
            <person name="Yang H."/>
        </authorList>
    </citation>
    <scope>NUCLEOTIDE SEQUENCE [LARGE SCALE GENOMIC DNA]</scope>
    <source>
        <strain evidence="11">cv. 93-11</strain>
    </source>
</reference>
<evidence type="ECO:0000256" key="3">
    <source>
        <dbReference type="ARBA" id="ARBA00022448"/>
    </source>
</evidence>
<sequence>MMMMRACMQAPSRGGEGRAVTLQKAIVAWRDGIGGRGRARWRAASAPRVGVGGGAWRVGVAWANAQQPKLFVGMILILIFAEALALYGLIVGIILSSRAGQSRAD</sequence>
<evidence type="ECO:0000256" key="2">
    <source>
        <dbReference type="ARBA" id="ARBA00007296"/>
    </source>
</evidence>
<dbReference type="AlphaFoldDB" id="B8BND2"/>
<keyword evidence="3 8" id="KW-0813">Transport</keyword>
<evidence type="ECO:0000256" key="1">
    <source>
        <dbReference type="ARBA" id="ARBA00004141"/>
    </source>
</evidence>
<dbReference type="STRING" id="39946.B8BND2"/>
<evidence type="ECO:0000259" key="9">
    <source>
        <dbReference type="Pfam" id="PF00137"/>
    </source>
</evidence>
<dbReference type="EMBL" id="CM000137">
    <property type="protein sequence ID" value="EEC68923.1"/>
    <property type="molecule type" value="Genomic_DNA"/>
</dbReference>
<comment type="caution">
    <text evidence="8">Lacks conserved residue(s) required for the propagation of feature annotation.</text>
</comment>
<evidence type="ECO:0000256" key="8">
    <source>
        <dbReference type="RuleBase" id="RU363060"/>
    </source>
</evidence>
<evidence type="ECO:0000256" key="4">
    <source>
        <dbReference type="ARBA" id="ARBA00022692"/>
    </source>
</evidence>
<keyword evidence="11" id="KW-1185">Reference proteome</keyword>
<comment type="subcellular location">
    <subcellularLocation>
        <location evidence="1">Membrane</location>
        <topology evidence="1">Multi-pass membrane protein</topology>
    </subcellularLocation>
</comment>
<evidence type="ECO:0000313" key="11">
    <source>
        <dbReference type="Proteomes" id="UP000007015"/>
    </source>
</evidence>
<evidence type="ECO:0000256" key="6">
    <source>
        <dbReference type="ARBA" id="ARBA00023065"/>
    </source>
</evidence>
<keyword evidence="6 8" id="KW-0406">Ion transport</keyword>
<keyword evidence="7 8" id="KW-0472">Membrane</keyword>
<dbReference type="Gramene" id="BGIOSGA036558-TA">
    <property type="protein sequence ID" value="BGIOSGA036558-PA"/>
    <property type="gene ID" value="BGIOSGA036558"/>
</dbReference>
<comment type="subunit">
    <text evidence="8">V-ATPase is a heteromultimeric enzyme composed of a peripheral catalytic V1 complex attached to an integral membrane V0 proton pore complex.</text>
</comment>
<dbReference type="CDD" id="cd18176">
    <property type="entry name" value="ATP-synt_Vo_c_ATP6C_rpt2"/>
    <property type="match status" value="1"/>
</dbReference>
<keyword evidence="4 8" id="KW-0812">Transmembrane</keyword>
<organism evidence="10 11">
    <name type="scientific">Oryza sativa subsp. indica</name>
    <name type="common">Rice</name>
    <dbReference type="NCBI Taxonomy" id="39946"/>
    <lineage>
        <taxon>Eukaryota</taxon>
        <taxon>Viridiplantae</taxon>
        <taxon>Streptophyta</taxon>
        <taxon>Embryophyta</taxon>
        <taxon>Tracheophyta</taxon>
        <taxon>Spermatophyta</taxon>
        <taxon>Magnoliopsida</taxon>
        <taxon>Liliopsida</taxon>
        <taxon>Poales</taxon>
        <taxon>Poaceae</taxon>
        <taxon>BOP clade</taxon>
        <taxon>Oryzoideae</taxon>
        <taxon>Oryzeae</taxon>
        <taxon>Oryzinae</taxon>
        <taxon>Oryza</taxon>
        <taxon>Oryza sativa</taxon>
    </lineage>
</organism>
<comment type="function">
    <text evidence="8">Proton-conducting pore forming subunit of the membrane integral V0 complex of vacuolar ATPase. V-ATPase is responsible for acidifying a variety of intracellular compartments in eukaryotic cells.</text>
</comment>
<dbReference type="HOGENOM" id="CLU_2241052_0_0_1"/>
<dbReference type="Pfam" id="PF00137">
    <property type="entry name" value="ATP-synt_C"/>
    <property type="match status" value="1"/>
</dbReference>
<keyword evidence="5 8" id="KW-1133">Transmembrane helix</keyword>
<feature type="domain" description="V-ATPase proteolipid subunit C-like" evidence="9">
    <location>
        <begin position="53"/>
        <end position="95"/>
    </location>
</feature>
<dbReference type="InterPro" id="IPR000245">
    <property type="entry name" value="ATPase_proteolipid_csu"/>
</dbReference>
<protein>
    <recommendedName>
        <fullName evidence="9">V-ATPase proteolipid subunit C-like domain-containing protein</fullName>
    </recommendedName>
</protein>
<dbReference type="Gene3D" id="1.20.120.610">
    <property type="entry name" value="lithium bound rotor ring of v- atpase"/>
    <property type="match status" value="1"/>
</dbReference>
<name>B8BND2_ORYSI</name>
<dbReference type="InterPro" id="IPR035921">
    <property type="entry name" value="F/V-ATP_Csub_sf"/>
</dbReference>
<dbReference type="InterPro" id="IPR002379">
    <property type="entry name" value="ATPase_proteolipid_c-like_dom"/>
</dbReference>
<gene>
    <name evidence="10" type="ORF">OsI_37612</name>
</gene>
<evidence type="ECO:0000256" key="5">
    <source>
        <dbReference type="ARBA" id="ARBA00022989"/>
    </source>
</evidence>
<feature type="transmembrane region" description="Helical" evidence="8">
    <location>
        <begin position="71"/>
        <end position="95"/>
    </location>
</feature>
<evidence type="ECO:0000256" key="7">
    <source>
        <dbReference type="ARBA" id="ARBA00023136"/>
    </source>
</evidence>
<proteinExistence type="inferred from homology"/>
<accession>B8BND2</accession>
<dbReference type="PANTHER" id="PTHR10263">
    <property type="entry name" value="V-TYPE PROTON ATPASE PROTEOLIPID SUBUNIT"/>
    <property type="match status" value="1"/>
</dbReference>
<dbReference type="Proteomes" id="UP000007015">
    <property type="component" value="Chromosome 12"/>
</dbReference>
<comment type="similarity">
    <text evidence="2 8">Belongs to the V-ATPase proteolipid subunit family.</text>
</comment>
<dbReference type="GO" id="GO:0046961">
    <property type="term" value="F:proton-transporting ATPase activity, rotational mechanism"/>
    <property type="evidence" value="ECO:0007669"/>
    <property type="project" value="InterPro"/>
</dbReference>
<dbReference type="SUPFAM" id="SSF81333">
    <property type="entry name" value="F1F0 ATP synthase subunit C"/>
    <property type="match status" value="1"/>
</dbReference>
<evidence type="ECO:0000313" key="10">
    <source>
        <dbReference type="EMBL" id="EEC68923.1"/>
    </source>
</evidence>
<dbReference type="PRINTS" id="PR00122">
    <property type="entry name" value="VACATPASE"/>
</dbReference>